<organism evidence="1 2">
    <name type="scientific">Pleionea litopenaei</name>
    <dbReference type="NCBI Taxonomy" id="3070815"/>
    <lineage>
        <taxon>Bacteria</taxon>
        <taxon>Pseudomonadati</taxon>
        <taxon>Pseudomonadota</taxon>
        <taxon>Gammaproteobacteria</taxon>
        <taxon>Oceanospirillales</taxon>
        <taxon>Pleioneaceae</taxon>
        <taxon>Pleionea</taxon>
    </lineage>
</organism>
<accession>A0AA51X852</accession>
<evidence type="ECO:0000313" key="1">
    <source>
        <dbReference type="EMBL" id="WMS89017.1"/>
    </source>
</evidence>
<reference evidence="1 2" key="1">
    <citation type="submission" date="2023-08" db="EMBL/GenBank/DDBJ databases">
        <title>Pleionea litopenaei sp. nov., isolated from stomach of juvenile Litopenaeus vannamei.</title>
        <authorList>
            <person name="Rho A.M."/>
            <person name="Hwang C.Y."/>
        </authorList>
    </citation>
    <scope>NUCLEOTIDE SEQUENCE [LARGE SCALE GENOMIC DNA]</scope>
    <source>
        <strain evidence="1 2">HL-JVS1</strain>
    </source>
</reference>
<dbReference type="Proteomes" id="UP001239782">
    <property type="component" value="Chromosome"/>
</dbReference>
<keyword evidence="2" id="KW-1185">Reference proteome</keyword>
<name>A0AA51X852_9GAMM</name>
<proteinExistence type="predicted"/>
<dbReference type="RefSeq" id="WP_309204255.1">
    <property type="nucleotide sequence ID" value="NZ_CP133548.1"/>
</dbReference>
<dbReference type="AlphaFoldDB" id="A0AA51X852"/>
<evidence type="ECO:0000313" key="2">
    <source>
        <dbReference type="Proteomes" id="UP001239782"/>
    </source>
</evidence>
<protein>
    <submittedName>
        <fullName evidence="1">Uncharacterized protein</fullName>
    </submittedName>
</protein>
<dbReference type="EMBL" id="CP133548">
    <property type="protein sequence ID" value="WMS89017.1"/>
    <property type="molecule type" value="Genomic_DNA"/>
</dbReference>
<gene>
    <name evidence="1" type="ORF">Q9312_08895</name>
</gene>
<dbReference type="KEGG" id="plei:Q9312_08895"/>
<sequence>MAIATLDSLSSWRFSAESLIIQKCFLVCSRFFYDPSLQENFFARQELAGKILYRVMPKCPLNIDGALYATPGLLEVSVKELPWYFCANFGKDQVRDFITDLISELGNEKLTEKYKTMLFWVKMYGE</sequence>